<evidence type="ECO:0000313" key="2">
    <source>
        <dbReference type="EMBL" id="TSD58180.1"/>
    </source>
</evidence>
<dbReference type="OrthoDB" id="9765468at2"/>
<dbReference type="InterPro" id="IPR040442">
    <property type="entry name" value="Pyrv_kinase-like_dom_sf"/>
</dbReference>
<evidence type="ECO:0000256" key="1">
    <source>
        <dbReference type="SAM" id="MobiDB-lite"/>
    </source>
</evidence>
<dbReference type="EMBL" id="VLNT01000015">
    <property type="protein sequence ID" value="TSD58180.1"/>
    <property type="molecule type" value="Genomic_DNA"/>
</dbReference>
<comment type="caution">
    <text evidence="2">The sequence shown here is derived from an EMBL/GenBank/DDBJ whole genome shotgun (WGS) entry which is preliminary data.</text>
</comment>
<proteinExistence type="predicted"/>
<keyword evidence="3" id="KW-1185">Reference proteome</keyword>
<gene>
    <name evidence="2" type="ORF">FNM00_14840</name>
</gene>
<sequence>MLLWRGLAPGTRAPHPGHRATRITGLERGRSANSALHLGVQIGLDYVCCSPYRIPVARLEAARAVLMDS</sequence>
<dbReference type="Gene3D" id="3.20.20.60">
    <property type="entry name" value="Phosphoenolpyruvate-binding domains"/>
    <property type="match status" value="1"/>
</dbReference>
<dbReference type="AlphaFoldDB" id="A0A554RVT7"/>
<evidence type="ECO:0000313" key="3">
    <source>
        <dbReference type="Proteomes" id="UP000316988"/>
    </source>
</evidence>
<dbReference type="Proteomes" id="UP000316988">
    <property type="component" value="Unassembled WGS sequence"/>
</dbReference>
<protein>
    <submittedName>
        <fullName evidence="2">Uncharacterized protein</fullName>
    </submittedName>
</protein>
<organism evidence="2 3">
    <name type="scientific">Aeromicrobium piscarium</name>
    <dbReference type="NCBI Taxonomy" id="2590901"/>
    <lineage>
        <taxon>Bacteria</taxon>
        <taxon>Bacillati</taxon>
        <taxon>Actinomycetota</taxon>
        <taxon>Actinomycetes</taxon>
        <taxon>Propionibacteriales</taxon>
        <taxon>Nocardioidaceae</taxon>
        <taxon>Aeromicrobium</taxon>
    </lineage>
</organism>
<name>A0A554RVT7_9ACTN</name>
<reference evidence="2 3" key="1">
    <citation type="submission" date="2019-07" db="EMBL/GenBank/DDBJ databases">
        <authorList>
            <person name="Zhao L.H."/>
        </authorList>
    </citation>
    <scope>NUCLEOTIDE SEQUENCE [LARGE SCALE GENOMIC DNA]</scope>
    <source>
        <strain evidence="2 3">Co35</strain>
    </source>
</reference>
<accession>A0A554RVT7</accession>
<feature type="region of interest" description="Disordered" evidence="1">
    <location>
        <begin position="1"/>
        <end position="20"/>
    </location>
</feature>